<dbReference type="EMBL" id="JAADJT010000008">
    <property type="protein sequence ID" value="NGZ86284.1"/>
    <property type="molecule type" value="Genomic_DNA"/>
</dbReference>
<evidence type="ECO:0000313" key="2">
    <source>
        <dbReference type="Proteomes" id="UP000666369"/>
    </source>
</evidence>
<sequence length="58" mass="6955">MQVQTTNPDFRSLRTIDPQQARQVRYWAGEFDVPPSKLIQVMREVGRNIGEIRRRFEH</sequence>
<reference evidence="1 2" key="1">
    <citation type="submission" date="2020-01" db="EMBL/GenBank/DDBJ databases">
        <authorList>
            <person name="Lee S.D."/>
        </authorList>
    </citation>
    <scope>NUCLEOTIDE SEQUENCE [LARGE SCALE GENOMIC DNA]</scope>
    <source>
        <strain evidence="1 2">SAP-35</strain>
    </source>
</reference>
<dbReference type="RefSeq" id="WP_166106005.1">
    <property type="nucleotide sequence ID" value="NZ_JAADJT010000008.1"/>
</dbReference>
<comment type="caution">
    <text evidence="1">The sequence shown here is derived from an EMBL/GenBank/DDBJ whole genome shotgun (WGS) entry which is preliminary data.</text>
</comment>
<dbReference type="Proteomes" id="UP000666369">
    <property type="component" value="Unassembled WGS sequence"/>
</dbReference>
<accession>A0ABX0FPJ4</accession>
<keyword evidence="2" id="KW-1185">Reference proteome</keyword>
<evidence type="ECO:0000313" key="1">
    <source>
        <dbReference type="EMBL" id="NGZ86284.1"/>
    </source>
</evidence>
<dbReference type="Pfam" id="PF12244">
    <property type="entry name" value="DUF3606"/>
    <property type="match status" value="1"/>
</dbReference>
<proteinExistence type="predicted"/>
<dbReference type="InterPro" id="IPR022037">
    <property type="entry name" value="DUF3606"/>
</dbReference>
<name>A0ABX0FPJ4_9BURK</name>
<reference evidence="2" key="2">
    <citation type="submission" date="2023-07" db="EMBL/GenBank/DDBJ databases">
        <title>Duganella aceri sp. nov., isolated from tree sap.</title>
        <authorList>
            <person name="Kim I.S."/>
        </authorList>
    </citation>
    <scope>NUCLEOTIDE SEQUENCE [LARGE SCALE GENOMIC DNA]</scope>
    <source>
        <strain evidence="2">SAP-35</strain>
    </source>
</reference>
<organism evidence="1 2">
    <name type="scientific">Duganella aceris</name>
    <dbReference type="NCBI Taxonomy" id="2703883"/>
    <lineage>
        <taxon>Bacteria</taxon>
        <taxon>Pseudomonadati</taxon>
        <taxon>Pseudomonadota</taxon>
        <taxon>Betaproteobacteria</taxon>
        <taxon>Burkholderiales</taxon>
        <taxon>Oxalobacteraceae</taxon>
        <taxon>Telluria group</taxon>
        <taxon>Duganella</taxon>
    </lineage>
</organism>
<protein>
    <submittedName>
        <fullName evidence="1">DUF3606 domain-containing protein</fullName>
    </submittedName>
</protein>
<gene>
    <name evidence="1" type="ORF">GW587_18740</name>
</gene>